<dbReference type="EMBL" id="CP036271">
    <property type="protein sequence ID" value="QDT56663.1"/>
    <property type="molecule type" value="Genomic_DNA"/>
</dbReference>
<dbReference type="FunCoup" id="A0A517SKL2">
    <property type="interactions" value="380"/>
</dbReference>
<name>A0A517SKL2_9PLAN</name>
<evidence type="ECO:0000256" key="1">
    <source>
        <dbReference type="ARBA" id="ARBA00022553"/>
    </source>
</evidence>
<dbReference type="InterPro" id="IPR039420">
    <property type="entry name" value="WalR-like"/>
</dbReference>
<dbReference type="InterPro" id="IPR011006">
    <property type="entry name" value="CheY-like_superfamily"/>
</dbReference>
<feature type="domain" description="OmpR/PhoB-type" evidence="9">
    <location>
        <begin position="129"/>
        <end position="227"/>
    </location>
</feature>
<dbReference type="SMART" id="SM00862">
    <property type="entry name" value="Trans_reg_C"/>
    <property type="match status" value="1"/>
</dbReference>
<keyword evidence="5" id="KW-0804">Transcription</keyword>
<dbReference type="InParanoid" id="A0A517SKL2"/>
<dbReference type="Pfam" id="PF00072">
    <property type="entry name" value="Response_reg"/>
    <property type="match status" value="1"/>
</dbReference>
<accession>A0A517SKL2</accession>
<dbReference type="InterPro" id="IPR001867">
    <property type="entry name" value="OmpR/PhoB-type_DNA-bd"/>
</dbReference>
<feature type="domain" description="Response regulatory" evidence="8">
    <location>
        <begin position="7"/>
        <end position="121"/>
    </location>
</feature>
<keyword evidence="11" id="KW-1185">Reference proteome</keyword>
<dbReference type="AlphaFoldDB" id="A0A517SKL2"/>
<evidence type="ECO:0000259" key="8">
    <source>
        <dbReference type="PROSITE" id="PS50110"/>
    </source>
</evidence>
<sequence>MKGPLVEVLVIEDDLVLGRSLQKGLQESEHNCVWTRSGLEGLTQAGACRFDVIVLDLNLPDLSGLEVLRSLRKQGVNTPVVILSALGSVDERVAGLEAGADDYLVKPFAFSELIARLSAVTRRSIARQSQTLTVGPLTLDLSMRRASRDGQEFDLTPTEFSLLEFLMRNAGQVVTRRMLCEHLWESDWEGVTNVIEVHITRLRGKMDRGFEEQLLHTVRGRGYVLRVPGT</sequence>
<evidence type="ECO:0000256" key="5">
    <source>
        <dbReference type="ARBA" id="ARBA00023163"/>
    </source>
</evidence>
<dbReference type="PROSITE" id="PS50110">
    <property type="entry name" value="RESPONSE_REGULATORY"/>
    <property type="match status" value="1"/>
</dbReference>
<proteinExistence type="predicted"/>
<dbReference type="PROSITE" id="PS51755">
    <property type="entry name" value="OMPR_PHOB"/>
    <property type="match status" value="1"/>
</dbReference>
<dbReference type="GO" id="GO:0000156">
    <property type="term" value="F:phosphorelay response regulator activity"/>
    <property type="evidence" value="ECO:0007669"/>
    <property type="project" value="TreeGrafter"/>
</dbReference>
<evidence type="ECO:0000256" key="7">
    <source>
        <dbReference type="PROSITE-ProRule" id="PRU01091"/>
    </source>
</evidence>
<dbReference type="InterPro" id="IPR036388">
    <property type="entry name" value="WH-like_DNA-bd_sf"/>
</dbReference>
<dbReference type="PANTHER" id="PTHR48111">
    <property type="entry name" value="REGULATOR OF RPOS"/>
    <property type="match status" value="1"/>
</dbReference>
<dbReference type="GO" id="GO:0032993">
    <property type="term" value="C:protein-DNA complex"/>
    <property type="evidence" value="ECO:0007669"/>
    <property type="project" value="TreeGrafter"/>
</dbReference>
<dbReference type="FunFam" id="1.10.10.10:FF:000005">
    <property type="entry name" value="Two-component system response regulator"/>
    <property type="match status" value="1"/>
</dbReference>
<dbReference type="SMART" id="SM00448">
    <property type="entry name" value="REC"/>
    <property type="match status" value="1"/>
</dbReference>
<dbReference type="CDD" id="cd17624">
    <property type="entry name" value="REC_OmpR_PmrA-like"/>
    <property type="match status" value="1"/>
</dbReference>
<evidence type="ECO:0000256" key="3">
    <source>
        <dbReference type="ARBA" id="ARBA00023015"/>
    </source>
</evidence>
<dbReference type="GO" id="GO:0006355">
    <property type="term" value="P:regulation of DNA-templated transcription"/>
    <property type="evidence" value="ECO:0007669"/>
    <property type="project" value="InterPro"/>
</dbReference>
<evidence type="ECO:0000256" key="6">
    <source>
        <dbReference type="PROSITE-ProRule" id="PRU00169"/>
    </source>
</evidence>
<evidence type="ECO:0000259" key="9">
    <source>
        <dbReference type="PROSITE" id="PS51755"/>
    </source>
</evidence>
<protein>
    <submittedName>
        <fullName evidence="10">Transcriptional activator protein CopR</fullName>
    </submittedName>
</protein>
<dbReference type="InterPro" id="IPR001789">
    <property type="entry name" value="Sig_transdc_resp-reg_receiver"/>
</dbReference>
<dbReference type="Proteomes" id="UP000315700">
    <property type="component" value="Chromosome"/>
</dbReference>
<evidence type="ECO:0000313" key="11">
    <source>
        <dbReference type="Proteomes" id="UP000315700"/>
    </source>
</evidence>
<keyword evidence="1 6" id="KW-0597">Phosphoprotein</keyword>
<keyword evidence="4 7" id="KW-0238">DNA-binding</keyword>
<dbReference type="GO" id="GO:0005829">
    <property type="term" value="C:cytosol"/>
    <property type="evidence" value="ECO:0007669"/>
    <property type="project" value="TreeGrafter"/>
</dbReference>
<evidence type="ECO:0000256" key="2">
    <source>
        <dbReference type="ARBA" id="ARBA00023012"/>
    </source>
</evidence>
<feature type="DNA-binding region" description="OmpR/PhoB-type" evidence="7">
    <location>
        <begin position="129"/>
        <end position="227"/>
    </location>
</feature>
<gene>
    <name evidence="10" type="primary">copR</name>
    <name evidence="10" type="ORF">Pan44_47200</name>
</gene>
<keyword evidence="3" id="KW-0805">Transcription regulation</keyword>
<dbReference type="Gene3D" id="6.10.250.690">
    <property type="match status" value="1"/>
</dbReference>
<reference evidence="10 11" key="1">
    <citation type="submission" date="2019-02" db="EMBL/GenBank/DDBJ databases">
        <title>Deep-cultivation of Planctomycetes and their phenomic and genomic characterization uncovers novel biology.</title>
        <authorList>
            <person name="Wiegand S."/>
            <person name="Jogler M."/>
            <person name="Boedeker C."/>
            <person name="Pinto D."/>
            <person name="Vollmers J."/>
            <person name="Rivas-Marin E."/>
            <person name="Kohn T."/>
            <person name="Peeters S.H."/>
            <person name="Heuer A."/>
            <person name="Rast P."/>
            <person name="Oberbeckmann S."/>
            <person name="Bunk B."/>
            <person name="Jeske O."/>
            <person name="Meyerdierks A."/>
            <person name="Storesund J.E."/>
            <person name="Kallscheuer N."/>
            <person name="Luecker S."/>
            <person name="Lage O.M."/>
            <person name="Pohl T."/>
            <person name="Merkel B.J."/>
            <person name="Hornburger P."/>
            <person name="Mueller R.-W."/>
            <person name="Bruemmer F."/>
            <person name="Labrenz M."/>
            <person name="Spormann A.M."/>
            <person name="Op den Camp H."/>
            <person name="Overmann J."/>
            <person name="Amann R."/>
            <person name="Jetten M.S.M."/>
            <person name="Mascher T."/>
            <person name="Medema M.H."/>
            <person name="Devos D.P."/>
            <person name="Kaster A.-K."/>
            <person name="Ovreas L."/>
            <person name="Rohde M."/>
            <person name="Galperin M.Y."/>
            <person name="Jogler C."/>
        </authorList>
    </citation>
    <scope>NUCLEOTIDE SEQUENCE [LARGE SCALE GENOMIC DNA]</scope>
    <source>
        <strain evidence="10 11">Pan44</strain>
    </source>
</reference>
<dbReference type="Gene3D" id="1.10.10.10">
    <property type="entry name" value="Winged helix-like DNA-binding domain superfamily/Winged helix DNA-binding domain"/>
    <property type="match status" value="1"/>
</dbReference>
<dbReference type="CDD" id="cd00383">
    <property type="entry name" value="trans_reg_C"/>
    <property type="match status" value="1"/>
</dbReference>
<dbReference type="PANTHER" id="PTHR48111:SF22">
    <property type="entry name" value="REGULATOR OF RPOS"/>
    <property type="match status" value="1"/>
</dbReference>
<dbReference type="KEGG" id="ccos:Pan44_47200"/>
<dbReference type="Gene3D" id="3.40.50.2300">
    <property type="match status" value="1"/>
</dbReference>
<dbReference type="GO" id="GO:0000976">
    <property type="term" value="F:transcription cis-regulatory region binding"/>
    <property type="evidence" value="ECO:0007669"/>
    <property type="project" value="TreeGrafter"/>
</dbReference>
<evidence type="ECO:0000313" key="10">
    <source>
        <dbReference type="EMBL" id="QDT56663.1"/>
    </source>
</evidence>
<evidence type="ECO:0000256" key="4">
    <source>
        <dbReference type="ARBA" id="ARBA00023125"/>
    </source>
</evidence>
<dbReference type="Pfam" id="PF00486">
    <property type="entry name" value="Trans_reg_C"/>
    <property type="match status" value="1"/>
</dbReference>
<keyword evidence="2" id="KW-0902">Two-component regulatory system</keyword>
<feature type="modified residue" description="4-aspartylphosphate" evidence="6">
    <location>
        <position position="56"/>
    </location>
</feature>
<organism evidence="10 11">
    <name type="scientific">Caulifigura coniformis</name>
    <dbReference type="NCBI Taxonomy" id="2527983"/>
    <lineage>
        <taxon>Bacteria</taxon>
        <taxon>Pseudomonadati</taxon>
        <taxon>Planctomycetota</taxon>
        <taxon>Planctomycetia</taxon>
        <taxon>Planctomycetales</taxon>
        <taxon>Planctomycetaceae</taxon>
        <taxon>Caulifigura</taxon>
    </lineage>
</organism>
<dbReference type="SUPFAM" id="SSF52172">
    <property type="entry name" value="CheY-like"/>
    <property type="match status" value="1"/>
</dbReference>